<evidence type="ECO:0000259" key="3">
    <source>
        <dbReference type="PROSITE" id="PS50112"/>
    </source>
</evidence>
<dbReference type="Gene3D" id="3.30.70.270">
    <property type="match status" value="1"/>
</dbReference>
<feature type="domain" description="PAC" evidence="4">
    <location>
        <begin position="232"/>
        <end position="284"/>
    </location>
</feature>
<keyword evidence="7" id="KW-1185">Reference proteome</keyword>
<dbReference type="InterPro" id="IPR043128">
    <property type="entry name" value="Rev_trsase/Diguanyl_cyclase"/>
</dbReference>
<dbReference type="AlphaFoldDB" id="A0A3N0VDN3"/>
<dbReference type="CDD" id="cd00130">
    <property type="entry name" value="PAS"/>
    <property type="match status" value="3"/>
</dbReference>
<dbReference type="GO" id="GO:0003824">
    <property type="term" value="F:catalytic activity"/>
    <property type="evidence" value="ECO:0007669"/>
    <property type="project" value="UniProtKB-ARBA"/>
</dbReference>
<comment type="cofactor">
    <cofactor evidence="1">
        <name>Mg(2+)</name>
        <dbReference type="ChEBI" id="CHEBI:18420"/>
    </cofactor>
</comment>
<feature type="region of interest" description="Disordered" evidence="2">
    <location>
        <begin position="755"/>
        <end position="777"/>
    </location>
</feature>
<dbReference type="InterPro" id="IPR000700">
    <property type="entry name" value="PAS-assoc_C"/>
</dbReference>
<dbReference type="InterPro" id="IPR000160">
    <property type="entry name" value="GGDEF_dom"/>
</dbReference>
<dbReference type="RefSeq" id="WP_123211246.1">
    <property type="nucleotide sequence ID" value="NZ_RJVO01000003.1"/>
</dbReference>
<gene>
    <name evidence="6" type="ORF">ED208_07315</name>
</gene>
<dbReference type="Pfam" id="PF00990">
    <property type="entry name" value="GGDEF"/>
    <property type="match status" value="1"/>
</dbReference>
<dbReference type="InterPro" id="IPR029016">
    <property type="entry name" value="GAF-like_dom_sf"/>
</dbReference>
<feature type="domain" description="PAS" evidence="3">
    <location>
        <begin position="25"/>
        <end position="101"/>
    </location>
</feature>
<proteinExistence type="predicted"/>
<dbReference type="Proteomes" id="UP000282106">
    <property type="component" value="Unassembled WGS sequence"/>
</dbReference>
<dbReference type="SMART" id="SM00091">
    <property type="entry name" value="PAS"/>
    <property type="match status" value="3"/>
</dbReference>
<dbReference type="InterPro" id="IPR013656">
    <property type="entry name" value="PAS_4"/>
</dbReference>
<dbReference type="InterPro" id="IPR035965">
    <property type="entry name" value="PAS-like_dom_sf"/>
</dbReference>
<evidence type="ECO:0000313" key="7">
    <source>
        <dbReference type="Proteomes" id="UP000282106"/>
    </source>
</evidence>
<dbReference type="InterPro" id="IPR029787">
    <property type="entry name" value="Nucleotide_cyclase"/>
</dbReference>
<dbReference type="InParanoid" id="A0A3N0VDN3"/>
<dbReference type="InterPro" id="IPR001610">
    <property type="entry name" value="PAC"/>
</dbReference>
<dbReference type="Gene3D" id="3.30.450.20">
    <property type="entry name" value="PAS domain"/>
    <property type="match status" value="3"/>
</dbReference>
<feature type="domain" description="PAC" evidence="4">
    <location>
        <begin position="103"/>
        <end position="155"/>
    </location>
</feature>
<dbReference type="Gene3D" id="3.30.450.40">
    <property type="match status" value="1"/>
</dbReference>
<dbReference type="SMART" id="SM00086">
    <property type="entry name" value="PAC"/>
    <property type="match status" value="3"/>
</dbReference>
<dbReference type="CDD" id="cd01949">
    <property type="entry name" value="GGDEF"/>
    <property type="match status" value="1"/>
</dbReference>
<organism evidence="6 7">
    <name type="scientific">Stagnimonas aquatica</name>
    <dbReference type="NCBI Taxonomy" id="2689987"/>
    <lineage>
        <taxon>Bacteria</taxon>
        <taxon>Pseudomonadati</taxon>
        <taxon>Pseudomonadota</taxon>
        <taxon>Gammaproteobacteria</taxon>
        <taxon>Nevskiales</taxon>
        <taxon>Nevskiaceae</taxon>
        <taxon>Stagnimonas</taxon>
    </lineage>
</organism>
<dbReference type="EMBL" id="RJVO01000003">
    <property type="protein sequence ID" value="ROH90792.1"/>
    <property type="molecule type" value="Genomic_DNA"/>
</dbReference>
<reference evidence="6 7" key="1">
    <citation type="submission" date="2018-10" db="EMBL/GenBank/DDBJ databases">
        <authorList>
            <person name="Chen W.-M."/>
        </authorList>
    </citation>
    <scope>NUCLEOTIDE SEQUENCE [LARGE SCALE GENOMIC DNA]</scope>
    <source>
        <strain evidence="6 7">THS-13</strain>
    </source>
</reference>
<dbReference type="PANTHER" id="PTHR44757">
    <property type="entry name" value="DIGUANYLATE CYCLASE DGCP"/>
    <property type="match status" value="1"/>
</dbReference>
<dbReference type="FunFam" id="3.30.70.270:FF:000001">
    <property type="entry name" value="Diguanylate cyclase domain protein"/>
    <property type="match status" value="1"/>
</dbReference>
<evidence type="ECO:0000313" key="6">
    <source>
        <dbReference type="EMBL" id="ROH90792.1"/>
    </source>
</evidence>
<feature type="domain" description="PAC" evidence="4">
    <location>
        <begin position="359"/>
        <end position="411"/>
    </location>
</feature>
<dbReference type="NCBIfam" id="TIGR00254">
    <property type="entry name" value="GGDEF"/>
    <property type="match status" value="1"/>
</dbReference>
<protein>
    <submittedName>
        <fullName evidence="6">PAS domain S-box protein</fullName>
    </submittedName>
</protein>
<dbReference type="Pfam" id="PF08448">
    <property type="entry name" value="PAS_4"/>
    <property type="match status" value="1"/>
</dbReference>
<feature type="domain" description="GGDEF" evidence="5">
    <location>
        <begin position="630"/>
        <end position="764"/>
    </location>
</feature>
<evidence type="ECO:0000259" key="4">
    <source>
        <dbReference type="PROSITE" id="PS50113"/>
    </source>
</evidence>
<dbReference type="PROSITE" id="PS50887">
    <property type="entry name" value="GGDEF"/>
    <property type="match status" value="1"/>
</dbReference>
<dbReference type="SUPFAM" id="SSF55781">
    <property type="entry name" value="GAF domain-like"/>
    <property type="match status" value="1"/>
</dbReference>
<dbReference type="PANTHER" id="PTHR44757:SF2">
    <property type="entry name" value="BIOFILM ARCHITECTURE MAINTENANCE PROTEIN MBAA"/>
    <property type="match status" value="1"/>
</dbReference>
<feature type="domain" description="PAS" evidence="3">
    <location>
        <begin position="285"/>
        <end position="355"/>
    </location>
</feature>
<dbReference type="GO" id="GO:0006355">
    <property type="term" value="P:regulation of DNA-templated transcription"/>
    <property type="evidence" value="ECO:0007669"/>
    <property type="project" value="InterPro"/>
</dbReference>
<evidence type="ECO:0000256" key="1">
    <source>
        <dbReference type="ARBA" id="ARBA00001946"/>
    </source>
</evidence>
<dbReference type="SUPFAM" id="SSF55785">
    <property type="entry name" value="PYP-like sensor domain (PAS domain)"/>
    <property type="match status" value="3"/>
</dbReference>
<dbReference type="InterPro" id="IPR000014">
    <property type="entry name" value="PAS"/>
</dbReference>
<dbReference type="PROSITE" id="PS50112">
    <property type="entry name" value="PAS"/>
    <property type="match status" value="2"/>
</dbReference>
<evidence type="ECO:0000256" key="2">
    <source>
        <dbReference type="SAM" id="MobiDB-lite"/>
    </source>
</evidence>
<name>A0A3N0VDN3_9GAMM</name>
<dbReference type="InterPro" id="IPR013767">
    <property type="entry name" value="PAS_fold"/>
</dbReference>
<dbReference type="SUPFAM" id="SSF55073">
    <property type="entry name" value="Nucleotide cyclase"/>
    <property type="match status" value="1"/>
</dbReference>
<sequence>MSEAPRLKRVLRRLAEGVVTRFRNDSRRWAQMLDGLDPEIFVALLDPRGLVLEANATALRLAGLPRERLIGQPVWEAPWTLDLPASRLQWRQLVQRAAAGDSVREDLQIRLPDGQVRTVDLHLRAEPDRRGRPRYLIPSARDVTEERQNRDALSEHLRRHRFHLGNTSMAVIEWDARLRIRDWSASAEAMFGWTRAEALDRSASELGLLAESERGNRQRWLRDLYSANEILSPVLCRCRRRDGSELLVETHRSLLRDGAGQIVSLLSFSQDVSAREQSLRDLRASEARYHGVFDQATVGVALLDAQGRWLQVNRSLCKIVGYDEAELLRLDFQSITHPEDLAKDVDLANRVLAGEIPGYQMEKRYLRRDGSLVWVLLHVGRIDATAELPVCFVSVIEDISARKAAERRLQALQISLEKQVGERTQQLRLSATASEQRNVELAQVAETTGLLAGARDVDEAMRIVGRSCRTLFPLADAALYLATEAPDRLQLREHWGNGPRPAENLLADHCWGLRRGHEHRVEEPGDPLRCRHHGGGEDGDDRAHSCLPLMALGERLGLLSLSWRAGAGWAPDPVLLRSLAEQIGLAIGNVRLREELRRQAQHDPLTGLLNRRQLDEHLRQRGGEYQRSGRGCSLLLLDLDYFKTINDRFGHEAGDRVLQEAAALFRRCARVEEAVFRLGGEEFVMVLATEDPGEAERAAERIRAEMQTLRVSRRGQILPAVTVSIGIACLPGDSPDVHKLVNLADEALYAAKHGGRNRAQRYDRLSRPPELPQARRS</sequence>
<dbReference type="InterPro" id="IPR052155">
    <property type="entry name" value="Biofilm_reg_signaling"/>
</dbReference>
<comment type="caution">
    <text evidence="6">The sequence shown here is derived from an EMBL/GenBank/DDBJ whole genome shotgun (WGS) entry which is preliminary data.</text>
</comment>
<dbReference type="Pfam" id="PF00989">
    <property type="entry name" value="PAS"/>
    <property type="match status" value="2"/>
</dbReference>
<evidence type="ECO:0000259" key="5">
    <source>
        <dbReference type="PROSITE" id="PS50887"/>
    </source>
</evidence>
<accession>A0A3N0VDN3</accession>
<dbReference type="NCBIfam" id="TIGR00229">
    <property type="entry name" value="sensory_box"/>
    <property type="match status" value="3"/>
</dbReference>
<dbReference type="PROSITE" id="PS50113">
    <property type="entry name" value="PAC"/>
    <property type="match status" value="3"/>
</dbReference>
<dbReference type="SMART" id="SM00267">
    <property type="entry name" value="GGDEF"/>
    <property type="match status" value="1"/>
</dbReference>